<dbReference type="OrthoDB" id="881763at2"/>
<keyword evidence="1" id="KW-0732">Signal</keyword>
<dbReference type="Proteomes" id="UP000276282">
    <property type="component" value="Unassembled WGS sequence"/>
</dbReference>
<evidence type="ECO:0000313" key="3">
    <source>
        <dbReference type="Proteomes" id="UP000276282"/>
    </source>
</evidence>
<reference evidence="2 3" key="1">
    <citation type="submission" date="2018-10" db="EMBL/GenBank/DDBJ databases">
        <title>Genomic Encyclopedia of Archaeal and Bacterial Type Strains, Phase II (KMG-II): from individual species to whole genera.</title>
        <authorList>
            <person name="Goeker M."/>
        </authorList>
    </citation>
    <scope>NUCLEOTIDE SEQUENCE [LARGE SCALE GENOMIC DNA]</scope>
    <source>
        <strain evidence="2 3">DSM 19839</strain>
    </source>
</reference>
<accession>A0A495NXF7</accession>
<feature type="chain" id="PRO_5019726531" evidence="1">
    <location>
        <begin position="22"/>
        <end position="180"/>
    </location>
</feature>
<dbReference type="AlphaFoldDB" id="A0A495NXF7"/>
<organism evidence="2 3">
    <name type="scientific">Gillisia mitskevichiae</name>
    <dbReference type="NCBI Taxonomy" id="270921"/>
    <lineage>
        <taxon>Bacteria</taxon>
        <taxon>Pseudomonadati</taxon>
        <taxon>Bacteroidota</taxon>
        <taxon>Flavobacteriia</taxon>
        <taxon>Flavobacteriales</taxon>
        <taxon>Flavobacteriaceae</taxon>
        <taxon>Gillisia</taxon>
    </lineage>
</organism>
<feature type="signal peptide" evidence="1">
    <location>
        <begin position="1"/>
        <end position="21"/>
    </location>
</feature>
<evidence type="ECO:0000256" key="1">
    <source>
        <dbReference type="SAM" id="SignalP"/>
    </source>
</evidence>
<comment type="caution">
    <text evidence="2">The sequence shown here is derived from an EMBL/GenBank/DDBJ whole genome shotgun (WGS) entry which is preliminary data.</text>
</comment>
<evidence type="ECO:0000313" key="2">
    <source>
        <dbReference type="EMBL" id="RKS42546.1"/>
    </source>
</evidence>
<gene>
    <name evidence="2" type="ORF">BC962_3213</name>
</gene>
<proteinExistence type="predicted"/>
<protein>
    <submittedName>
        <fullName evidence="2">Uncharacterized protein</fullName>
    </submittedName>
</protein>
<keyword evidence="3" id="KW-1185">Reference proteome</keyword>
<dbReference type="RefSeq" id="WP_121346997.1">
    <property type="nucleotide sequence ID" value="NZ_RBLG01000008.1"/>
</dbReference>
<name>A0A495NXF7_9FLAO</name>
<dbReference type="EMBL" id="RBLG01000008">
    <property type="protein sequence ID" value="RKS42546.1"/>
    <property type="molecule type" value="Genomic_DNA"/>
</dbReference>
<sequence length="180" mass="20657">MKFIKILFIVLTGILLHSCSAEDELPTSGENSFFARLNGKKYIPKNFTHFPSGTQYGLNAYKRDGAWIINVDNRSDKNIYILIESVEQPGNYLIQNVDLEYPNQIPRERPTSVIIGDWNSIFYVTKEEENNEYIKITDVQDSLLIGEFQKITLTDPENPSNKVHITDGRFNINLTTLNKP</sequence>